<dbReference type="EMBL" id="JXNT01000001">
    <property type="protein sequence ID" value="ODM24350.1"/>
    <property type="molecule type" value="Genomic_DNA"/>
</dbReference>
<accession>A0A1E3BTP8</accession>
<proteinExistence type="predicted"/>
<dbReference type="OrthoDB" id="4509539at2759"/>
<dbReference type="AlphaFoldDB" id="A0A1E3BTP8"/>
<comment type="caution">
    <text evidence="2">The sequence shown here is derived from an EMBL/GenBank/DDBJ whole genome shotgun (WGS) entry which is preliminary data.</text>
</comment>
<sequence>MLRWAAAPVPAAVAHEGPTCQQSQRDSDGPSLLLSWGFPTLRARGRHSPIWGAPDPRLHIYSPTLAGRPIGAQAFDGPESDARGPTLYGVVRALVDFAIQSGPPRFAPYPGRKGPSVREARGFVLAGAPVGRVKGLGAPSPGPRGPRYGLPPGPRGPR</sequence>
<dbReference type="Proteomes" id="UP000094569">
    <property type="component" value="Unassembled WGS sequence"/>
</dbReference>
<dbReference type="VEuPathDB" id="FungiDB:SI65_01940"/>
<reference evidence="2 3" key="1">
    <citation type="journal article" date="2016" name="BMC Genomics">
        <title>Comparative genomic and transcriptomic analyses of the Fuzhuan brick tea-fermentation fungus Aspergillus cristatus.</title>
        <authorList>
            <person name="Ge Y."/>
            <person name="Wang Y."/>
            <person name="Liu Y."/>
            <person name="Tan Y."/>
            <person name="Ren X."/>
            <person name="Zhang X."/>
            <person name="Hyde K.D."/>
            <person name="Liu Y."/>
            <person name="Liu Z."/>
        </authorList>
    </citation>
    <scope>NUCLEOTIDE SEQUENCE [LARGE SCALE GENOMIC DNA]</scope>
    <source>
        <strain evidence="2 3">GZAAS20.1005</strain>
    </source>
</reference>
<keyword evidence="3" id="KW-1185">Reference proteome</keyword>
<evidence type="ECO:0000313" key="2">
    <source>
        <dbReference type="EMBL" id="ODM24350.1"/>
    </source>
</evidence>
<name>A0A1E3BTP8_ASPCR</name>
<feature type="region of interest" description="Disordered" evidence="1">
    <location>
        <begin position="132"/>
        <end position="158"/>
    </location>
</feature>
<gene>
    <name evidence="2" type="ORF">SI65_01940</name>
</gene>
<feature type="compositionally biased region" description="Pro residues" evidence="1">
    <location>
        <begin position="140"/>
        <end position="158"/>
    </location>
</feature>
<organism evidence="2 3">
    <name type="scientific">Aspergillus cristatus</name>
    <name type="common">Chinese Fuzhuan brick tea-fermentation fungus</name>
    <name type="synonym">Eurotium cristatum</name>
    <dbReference type="NCBI Taxonomy" id="573508"/>
    <lineage>
        <taxon>Eukaryota</taxon>
        <taxon>Fungi</taxon>
        <taxon>Dikarya</taxon>
        <taxon>Ascomycota</taxon>
        <taxon>Pezizomycotina</taxon>
        <taxon>Eurotiomycetes</taxon>
        <taxon>Eurotiomycetidae</taxon>
        <taxon>Eurotiales</taxon>
        <taxon>Aspergillaceae</taxon>
        <taxon>Aspergillus</taxon>
        <taxon>Aspergillus subgen. Aspergillus</taxon>
    </lineage>
</organism>
<evidence type="ECO:0000256" key="1">
    <source>
        <dbReference type="SAM" id="MobiDB-lite"/>
    </source>
</evidence>
<evidence type="ECO:0000313" key="3">
    <source>
        <dbReference type="Proteomes" id="UP000094569"/>
    </source>
</evidence>
<protein>
    <submittedName>
        <fullName evidence="2">Uncharacterized protein</fullName>
    </submittedName>
</protein>